<evidence type="ECO:0000256" key="10">
    <source>
        <dbReference type="SAM" id="MobiDB-lite"/>
    </source>
</evidence>
<evidence type="ECO:0000313" key="12">
    <source>
        <dbReference type="EMBL" id="KIP04690.1"/>
    </source>
</evidence>
<evidence type="ECO:0000256" key="3">
    <source>
        <dbReference type="ARBA" id="ARBA00007426"/>
    </source>
</evidence>
<gene>
    <name evidence="12" type="ORF">PHLGIDRAFT_25464</name>
</gene>
<dbReference type="GO" id="GO:0010008">
    <property type="term" value="C:endosome membrane"/>
    <property type="evidence" value="ECO:0007669"/>
    <property type="project" value="UniProtKB-SubCell"/>
</dbReference>
<protein>
    <recommendedName>
        <fullName evidence="8">Endosomal/vacuolar adapter protein YPT35</fullName>
    </recommendedName>
    <alternativeName>
        <fullName evidence="9">PX domain-containing protein YPT35</fullName>
    </alternativeName>
</protein>
<evidence type="ECO:0000256" key="9">
    <source>
        <dbReference type="ARBA" id="ARBA00033785"/>
    </source>
</evidence>
<dbReference type="PANTHER" id="PTHR10555:SF170">
    <property type="entry name" value="FI18122P1"/>
    <property type="match status" value="1"/>
</dbReference>
<dbReference type="PANTHER" id="PTHR10555">
    <property type="entry name" value="SORTING NEXIN"/>
    <property type="match status" value="1"/>
</dbReference>
<evidence type="ECO:0000256" key="4">
    <source>
        <dbReference type="ARBA" id="ARBA00022554"/>
    </source>
</evidence>
<evidence type="ECO:0000256" key="2">
    <source>
        <dbReference type="ARBA" id="ARBA00004177"/>
    </source>
</evidence>
<dbReference type="InterPro" id="IPR036871">
    <property type="entry name" value="PX_dom_sf"/>
</dbReference>
<accession>A0A0C3S7G4</accession>
<dbReference type="Pfam" id="PF00787">
    <property type="entry name" value="PX"/>
    <property type="match status" value="1"/>
</dbReference>
<evidence type="ECO:0000256" key="5">
    <source>
        <dbReference type="ARBA" id="ARBA00022753"/>
    </source>
</evidence>
<dbReference type="Proteomes" id="UP000053257">
    <property type="component" value="Unassembled WGS sequence"/>
</dbReference>
<dbReference type="Gene3D" id="3.30.1520.10">
    <property type="entry name" value="Phox-like domain"/>
    <property type="match status" value="1"/>
</dbReference>
<dbReference type="InterPro" id="IPR037917">
    <property type="entry name" value="Ypt35_PX"/>
</dbReference>
<keyword evidence="6" id="KW-0472">Membrane</keyword>
<reference evidence="12 13" key="1">
    <citation type="journal article" date="2014" name="PLoS Genet.">
        <title>Analysis of the Phlebiopsis gigantea genome, transcriptome and secretome provides insight into its pioneer colonization strategies of wood.</title>
        <authorList>
            <person name="Hori C."/>
            <person name="Ishida T."/>
            <person name="Igarashi K."/>
            <person name="Samejima M."/>
            <person name="Suzuki H."/>
            <person name="Master E."/>
            <person name="Ferreira P."/>
            <person name="Ruiz-Duenas F.J."/>
            <person name="Held B."/>
            <person name="Canessa P."/>
            <person name="Larrondo L.F."/>
            <person name="Schmoll M."/>
            <person name="Druzhinina I.S."/>
            <person name="Kubicek C.P."/>
            <person name="Gaskell J.A."/>
            <person name="Kersten P."/>
            <person name="St John F."/>
            <person name="Glasner J."/>
            <person name="Sabat G."/>
            <person name="Splinter BonDurant S."/>
            <person name="Syed K."/>
            <person name="Yadav J."/>
            <person name="Mgbeahuruike A.C."/>
            <person name="Kovalchuk A."/>
            <person name="Asiegbu F.O."/>
            <person name="Lackner G."/>
            <person name="Hoffmeister D."/>
            <person name="Rencoret J."/>
            <person name="Gutierrez A."/>
            <person name="Sun H."/>
            <person name="Lindquist E."/>
            <person name="Barry K."/>
            <person name="Riley R."/>
            <person name="Grigoriev I.V."/>
            <person name="Henrissat B."/>
            <person name="Kues U."/>
            <person name="Berka R.M."/>
            <person name="Martinez A.T."/>
            <person name="Covert S.F."/>
            <person name="Blanchette R.A."/>
            <person name="Cullen D."/>
        </authorList>
    </citation>
    <scope>NUCLEOTIDE SEQUENCE [LARGE SCALE GENOMIC DNA]</scope>
    <source>
        <strain evidence="12 13">11061_1 CR5-6</strain>
    </source>
</reference>
<comment type="function">
    <text evidence="7">Recruits the lipid transfer protein VPS13 to endosomal and vacuolar membranes.</text>
</comment>
<comment type="similarity">
    <text evidence="3">Belongs to the YPT35 family.</text>
</comment>
<feature type="domain" description="PX" evidence="11">
    <location>
        <begin position="108"/>
        <end position="221"/>
    </location>
</feature>
<comment type="subcellular location">
    <subcellularLocation>
        <location evidence="2">Endosome</location>
    </subcellularLocation>
    <subcellularLocation>
        <location evidence="1">Vacuole membrane</location>
        <topology evidence="1">Peripheral membrane protein</topology>
    </subcellularLocation>
</comment>
<sequence>MDSQDLPERLADTHLREGSFASTRTSGSMIEVIPQGIDIEEEARLYEELCDSPITEAASDSEVAHTTRRPQHPVKRHRSRPSSLFSHEPSIWLSDNTSPDSPSLTFARDVQISGWTMVGDKVSGGAYVVFDCAIQLKDGTVVHAHKRYSAFAELYRQLKDSLPERMWSTIPKLPPKSPLSKFRAAFLDKRRRELQHWLAGVILHPDLGGKEVVRRWVTQSS</sequence>
<evidence type="ECO:0000256" key="7">
    <source>
        <dbReference type="ARBA" id="ARBA00033728"/>
    </source>
</evidence>
<feature type="region of interest" description="Disordered" evidence="10">
    <location>
        <begin position="56"/>
        <end position="82"/>
    </location>
</feature>
<dbReference type="EMBL" id="KN840565">
    <property type="protein sequence ID" value="KIP04690.1"/>
    <property type="molecule type" value="Genomic_DNA"/>
</dbReference>
<dbReference type="SMART" id="SM00312">
    <property type="entry name" value="PX"/>
    <property type="match status" value="1"/>
</dbReference>
<feature type="compositionally biased region" description="Basic residues" evidence="10">
    <location>
        <begin position="66"/>
        <end position="80"/>
    </location>
</feature>
<evidence type="ECO:0000256" key="8">
    <source>
        <dbReference type="ARBA" id="ARBA00033774"/>
    </source>
</evidence>
<dbReference type="SUPFAM" id="SSF64268">
    <property type="entry name" value="PX domain"/>
    <property type="match status" value="1"/>
</dbReference>
<dbReference type="STRING" id="745531.A0A0C3S7G4"/>
<keyword evidence="5" id="KW-0967">Endosome</keyword>
<dbReference type="HOGENOM" id="CLU_078839_0_0_1"/>
<feature type="compositionally biased region" description="Basic and acidic residues" evidence="10">
    <location>
        <begin position="1"/>
        <end position="17"/>
    </location>
</feature>
<evidence type="ECO:0000313" key="13">
    <source>
        <dbReference type="Proteomes" id="UP000053257"/>
    </source>
</evidence>
<evidence type="ECO:0000256" key="1">
    <source>
        <dbReference type="ARBA" id="ARBA00004148"/>
    </source>
</evidence>
<dbReference type="CDD" id="cd07280">
    <property type="entry name" value="PX_YPT35"/>
    <property type="match status" value="1"/>
</dbReference>
<dbReference type="AlphaFoldDB" id="A0A0C3S7G4"/>
<keyword evidence="13" id="KW-1185">Reference proteome</keyword>
<evidence type="ECO:0000256" key="6">
    <source>
        <dbReference type="ARBA" id="ARBA00023136"/>
    </source>
</evidence>
<proteinExistence type="inferred from homology"/>
<dbReference type="GO" id="GO:0032266">
    <property type="term" value="F:phosphatidylinositol-3-phosphate binding"/>
    <property type="evidence" value="ECO:0007669"/>
    <property type="project" value="InterPro"/>
</dbReference>
<organism evidence="12 13">
    <name type="scientific">Phlebiopsis gigantea (strain 11061_1 CR5-6)</name>
    <name type="common">White-rot fungus</name>
    <name type="synonym">Peniophora gigantea</name>
    <dbReference type="NCBI Taxonomy" id="745531"/>
    <lineage>
        <taxon>Eukaryota</taxon>
        <taxon>Fungi</taxon>
        <taxon>Dikarya</taxon>
        <taxon>Basidiomycota</taxon>
        <taxon>Agaricomycotina</taxon>
        <taxon>Agaricomycetes</taxon>
        <taxon>Polyporales</taxon>
        <taxon>Phanerochaetaceae</taxon>
        <taxon>Phlebiopsis</taxon>
    </lineage>
</organism>
<evidence type="ECO:0000259" key="11">
    <source>
        <dbReference type="PROSITE" id="PS50195"/>
    </source>
</evidence>
<feature type="region of interest" description="Disordered" evidence="10">
    <location>
        <begin position="1"/>
        <end position="22"/>
    </location>
</feature>
<dbReference type="OrthoDB" id="10254720at2759"/>
<dbReference type="PROSITE" id="PS50195">
    <property type="entry name" value="PX"/>
    <property type="match status" value="1"/>
</dbReference>
<dbReference type="GO" id="GO:0005774">
    <property type="term" value="C:vacuolar membrane"/>
    <property type="evidence" value="ECO:0007669"/>
    <property type="project" value="UniProtKB-SubCell"/>
</dbReference>
<dbReference type="InterPro" id="IPR001683">
    <property type="entry name" value="PX_dom"/>
</dbReference>
<name>A0A0C3S7G4_PHLG1</name>
<keyword evidence="4" id="KW-0926">Vacuole</keyword>